<feature type="compositionally biased region" description="Polar residues" evidence="1">
    <location>
        <begin position="1181"/>
        <end position="1196"/>
    </location>
</feature>
<feature type="compositionally biased region" description="Basic and acidic residues" evidence="1">
    <location>
        <begin position="91"/>
        <end position="116"/>
    </location>
</feature>
<feature type="region of interest" description="Disordered" evidence="1">
    <location>
        <begin position="1173"/>
        <end position="1218"/>
    </location>
</feature>
<proteinExistence type="predicted"/>
<feature type="compositionally biased region" description="Basic and acidic residues" evidence="1">
    <location>
        <begin position="240"/>
        <end position="254"/>
    </location>
</feature>
<feature type="compositionally biased region" description="Basic and acidic residues" evidence="1">
    <location>
        <begin position="1110"/>
        <end position="1126"/>
    </location>
</feature>
<keyword evidence="3" id="KW-1185">Reference proteome</keyword>
<feature type="compositionally biased region" description="Basic and acidic residues" evidence="1">
    <location>
        <begin position="277"/>
        <end position="319"/>
    </location>
</feature>
<dbReference type="Gene3D" id="6.10.280.230">
    <property type="match status" value="1"/>
</dbReference>
<feature type="compositionally biased region" description="Basic and acidic residues" evidence="1">
    <location>
        <begin position="209"/>
        <end position="232"/>
    </location>
</feature>
<name>A0A8H7B477_9PLEO</name>
<sequence>MPLAKEWDSYEEDEWYSKTTKDHLNIRHVHPPASKTPPRRTQDDALYRPDYARHTTEYLAPEVHYTTGLHRTRSQGHAPAPNVTIYNTSHLDNDSRPVLRSEQKGPEVSRGRREQKMPGAFEDLEDEIAGLRADLKKEHRSRSRHEYHERQRSPEPNYADQIKLTLAEQRLKDLEDKLERERQERYHHHSPDRSYEDKMKLALVQQRLRDSEKELERERRHHSPDHGYEDKVNLALSQQRLREAEEKLERERREEEMDRRAELVRRRVELDFIQDRREREAEEDRIKRAEESMRRDWELQRTKEERDRERREVEEEKKRASIIAENRAKMSREQREAEEQRDRLLAKLEREQRDQEDERKRILAESKMKQAKEQQRAEEEREKLLAKIEREQREQDDERKRILAEAKLKQAREQREAEEQREKILSEMDKKKKREQEERQRIIDENTAKLEKEARERELKEKAMEQERKRIIAENEAKVAKQAQEAKEAQERAVQEYQRKKAKEEAEAQAEHDRIIFEYERKKVLDAEKEKRARDELMMKIRLEEEAKKQKDKEEYDAFVRKQKAQEEEDKRKKEEQEKELEETMRKRLSQFGFQDNQIQALVHPERERHLQAGMMPNHPMHQIAPPPPPPPQHHHHHQIAIAPPPPTYAKIHRSHLDVETLHYYDIPYEYDVNPEYIIVLREMSQRETDILFEHTRRLRTGHGSKLFIESEGRDSRGKKEYAFSPQLTSPTILLTLPLEHALIPLVLLFLFDSTWPTRFAGLPTPFRTSRNILPSIGHCNRIAWSADIHQPRYGFRSSPGSNAGALDSEFDAFQAGRPVPAHDFQHFDPRFAPQFAQPPQAPDWAADFQRLNVSSPPPQTFQQQRPQPANAASAWHQDFLRQQAPIAQAPALQQNTYGGMSGYNMGGFGGQTYMQTPNFQNAQVSEVAQGKQRAQGDVPAFDEAAFERAFAQAQQDMMEVAEAEQVHTQPAQEALDLDRPGEMDPLLQRIRETRPAVYSAIQVWSETGLGRTDEAVTYLQNMENMERTGTLVQDANEGRWIVDSLQRIVNRDAPQQVKTRAEKLITAINQRLMSQYPLGSRVLMSEEQIWQDLEAAGYMRTPEPIMQRMEQRPEEEQKQEQPPKNDDDEMAATAGRLLERVADNTSDKFQNSQFLGLMRRLRDREVRVQEDKIVEVDGAKQQTGNTTSTPQANIHQQPPSQLQQQPPSTTQIPPIDPTILSHAATDFEQPIYSGDEPPQYAHTPPLAPISEEPLITDEISEQYRYYNVDAAYHR</sequence>
<feature type="region of interest" description="Disordered" evidence="1">
    <location>
        <begin position="277"/>
        <end position="381"/>
    </location>
</feature>
<dbReference type="PANTHER" id="PTHR47026:SF2">
    <property type="entry name" value="FLAGELLAR ASSOCIATED PROTEIN"/>
    <property type="match status" value="1"/>
</dbReference>
<organism evidence="2 3">
    <name type="scientific">Alternaria burnsii</name>
    <dbReference type="NCBI Taxonomy" id="1187904"/>
    <lineage>
        <taxon>Eukaryota</taxon>
        <taxon>Fungi</taxon>
        <taxon>Dikarya</taxon>
        <taxon>Ascomycota</taxon>
        <taxon>Pezizomycotina</taxon>
        <taxon>Dothideomycetes</taxon>
        <taxon>Pleosporomycetidae</taxon>
        <taxon>Pleosporales</taxon>
        <taxon>Pleosporineae</taxon>
        <taxon>Pleosporaceae</taxon>
        <taxon>Alternaria</taxon>
        <taxon>Alternaria sect. Alternaria</taxon>
    </lineage>
</organism>
<accession>A0A8H7B477</accession>
<dbReference type="AlphaFoldDB" id="A0A8H7B477"/>
<reference evidence="2" key="2">
    <citation type="submission" date="2020-08" db="EMBL/GenBank/DDBJ databases">
        <title>Draft Genome Sequence of Cumin Blight Pathogen Alternaria burnsii.</title>
        <authorList>
            <person name="Feng Z."/>
        </authorList>
    </citation>
    <scope>NUCLEOTIDE SEQUENCE</scope>
    <source>
        <strain evidence="2">CBS107.38</strain>
    </source>
</reference>
<evidence type="ECO:0000256" key="1">
    <source>
        <dbReference type="SAM" id="MobiDB-lite"/>
    </source>
</evidence>
<evidence type="ECO:0000313" key="3">
    <source>
        <dbReference type="Proteomes" id="UP000596902"/>
    </source>
</evidence>
<feature type="region of interest" description="Disordered" evidence="1">
    <location>
        <begin position="72"/>
        <end position="124"/>
    </location>
</feature>
<feature type="region of interest" description="Disordered" evidence="1">
    <location>
        <begin position="209"/>
        <end position="254"/>
    </location>
</feature>
<comment type="caution">
    <text evidence="2">The sequence shown here is derived from an EMBL/GenBank/DDBJ whole genome shotgun (WGS) entry which is preliminary data.</text>
</comment>
<feature type="region of interest" description="Disordered" evidence="1">
    <location>
        <begin position="1230"/>
        <end position="1250"/>
    </location>
</feature>
<protein>
    <submittedName>
        <fullName evidence="2">Uncharacterized protein</fullName>
    </submittedName>
</protein>
<dbReference type="EMBL" id="JAAABM010000006">
    <property type="protein sequence ID" value="KAF7677112.1"/>
    <property type="molecule type" value="Genomic_DNA"/>
</dbReference>
<feature type="region of interest" description="Disordered" evidence="1">
    <location>
        <begin position="1110"/>
        <end position="1130"/>
    </location>
</feature>
<feature type="region of interest" description="Disordered" evidence="1">
    <location>
        <begin position="136"/>
        <end position="160"/>
    </location>
</feature>
<gene>
    <name evidence="2" type="ORF">GT037_005324</name>
</gene>
<feature type="compositionally biased region" description="Basic and acidic residues" evidence="1">
    <location>
        <begin position="326"/>
        <end position="381"/>
    </location>
</feature>
<reference evidence="2" key="1">
    <citation type="submission" date="2020-01" db="EMBL/GenBank/DDBJ databases">
        <authorList>
            <person name="Feng Z.H.Z."/>
        </authorList>
    </citation>
    <scope>NUCLEOTIDE SEQUENCE</scope>
    <source>
        <strain evidence="2">CBS107.38</strain>
    </source>
</reference>
<dbReference type="PANTHER" id="PTHR47026">
    <property type="entry name" value="PIGMENTOSA GTPASE REGULATOR-LIKE PROTEIN, PUTATIVE-RELATED"/>
    <property type="match status" value="1"/>
</dbReference>
<feature type="compositionally biased region" description="Basic and acidic residues" evidence="1">
    <location>
        <begin position="144"/>
        <end position="153"/>
    </location>
</feature>
<feature type="region of interest" description="Disordered" evidence="1">
    <location>
        <begin position="409"/>
        <end position="447"/>
    </location>
</feature>
<evidence type="ECO:0000313" key="2">
    <source>
        <dbReference type="EMBL" id="KAF7677112.1"/>
    </source>
</evidence>
<dbReference type="GeneID" id="62203549"/>
<feature type="compositionally biased region" description="Low complexity" evidence="1">
    <location>
        <begin position="1197"/>
        <end position="1218"/>
    </location>
</feature>
<feature type="region of interest" description="Disordered" evidence="1">
    <location>
        <begin position="561"/>
        <end position="582"/>
    </location>
</feature>
<dbReference type="Proteomes" id="UP000596902">
    <property type="component" value="Unassembled WGS sequence"/>
</dbReference>
<dbReference type="RefSeq" id="XP_038787321.1">
    <property type="nucleotide sequence ID" value="XM_038930371.1"/>
</dbReference>